<dbReference type="Proteomes" id="UP000293172">
    <property type="component" value="Unassembled WGS sequence"/>
</dbReference>
<reference evidence="1 2" key="1">
    <citation type="submission" date="2018-06" db="EMBL/GenBank/DDBJ databases">
        <title>Three novel Pseudomonas species isolated from symptomatic oak.</title>
        <authorList>
            <person name="Bueno-Gonzalez V."/>
            <person name="Brady C."/>
        </authorList>
    </citation>
    <scope>NUCLEOTIDE SEQUENCE [LARGE SCALE GENOMIC DNA]</scope>
    <source>
        <strain evidence="1 2">P6B</strain>
    </source>
</reference>
<proteinExistence type="predicted"/>
<dbReference type="OrthoDB" id="8532943at2"/>
<evidence type="ECO:0000313" key="1">
    <source>
        <dbReference type="EMBL" id="TBU88008.1"/>
    </source>
</evidence>
<keyword evidence="1" id="KW-0723">Serine/threonine-protein kinase</keyword>
<keyword evidence="1" id="KW-0418">Kinase</keyword>
<dbReference type="InterPro" id="IPR011009">
    <property type="entry name" value="Kinase-like_dom_sf"/>
</dbReference>
<dbReference type="Gene3D" id="1.10.510.10">
    <property type="entry name" value="Transferase(Phosphotransferase) domain 1"/>
    <property type="match status" value="1"/>
</dbReference>
<organism evidence="1 2">
    <name type="scientific">Phytopseudomonas dryadis</name>
    <dbReference type="NCBI Taxonomy" id="2487520"/>
    <lineage>
        <taxon>Bacteria</taxon>
        <taxon>Pseudomonadati</taxon>
        <taxon>Pseudomonadota</taxon>
        <taxon>Gammaproteobacteria</taxon>
        <taxon>Pseudomonadales</taxon>
        <taxon>Pseudomonadaceae</taxon>
        <taxon>Phytopseudomonas</taxon>
    </lineage>
</organism>
<dbReference type="Pfam" id="PF06293">
    <property type="entry name" value="Kdo"/>
    <property type="match status" value="1"/>
</dbReference>
<protein>
    <submittedName>
        <fullName evidence="1">Serine/threonine protein kinase</fullName>
    </submittedName>
</protein>
<dbReference type="GO" id="GO:0004674">
    <property type="term" value="F:protein serine/threonine kinase activity"/>
    <property type="evidence" value="ECO:0007669"/>
    <property type="project" value="UniProtKB-KW"/>
</dbReference>
<dbReference type="EMBL" id="QJUL01000033">
    <property type="protein sequence ID" value="TBU88008.1"/>
    <property type="molecule type" value="Genomic_DNA"/>
</dbReference>
<sequence>MRLAELIEAGRSPELPLPIDAGNGVSLQLQSLLRVLPGQRYVGRAQWQGRSVLAKLLVGAKAERHFARELRGARLLAEQGLPTPALLEQGLVPGAGGWLLFEFLEEARSLGDDWQAVAHQPLLADVQQAVLGDALAIIASMHAKGLWQDDLHLDNLLRHDGRLSLIDGGGVRAEVPGQPLSRAKVLANLGQFFAQFPSALDAHIEELLVHYLLVNGEHALPLEALLKEVDKGRGGRLRDFLRKIGRDCTAFRVRRDAWRLQVVRREQAELLAPLLADPDAAIAAGQPLKLGGSSTVARVEVGDRVLVLKRYNIKGFMHWLKRFWRPSRAWHSWCEGNRLAFLGIATPTPLAMLERRTCWLRRQAYLVTEHTPGMDIIAHFASSQAAGELPPETELRALEELFAALLRERISHGDLKGTNMLWQDGRWALIDLDAMRQHASMASFAAAYARDRARFLRNWPADSALYRLLDERLPKSSFKPQASSCK</sequence>
<dbReference type="RefSeq" id="WP_131198775.1">
    <property type="nucleotide sequence ID" value="NZ_QJUL01000033.1"/>
</dbReference>
<accession>A0A4V2KBQ2</accession>
<comment type="caution">
    <text evidence="1">The sequence shown here is derived from an EMBL/GenBank/DDBJ whole genome shotgun (WGS) entry which is preliminary data.</text>
</comment>
<keyword evidence="1" id="KW-0808">Transferase</keyword>
<gene>
    <name evidence="1" type="ORF">DNK44_19215</name>
</gene>
<dbReference type="AlphaFoldDB" id="A0A4V2KBQ2"/>
<evidence type="ECO:0000313" key="2">
    <source>
        <dbReference type="Proteomes" id="UP000293172"/>
    </source>
</evidence>
<dbReference type="SUPFAM" id="SSF56112">
    <property type="entry name" value="Protein kinase-like (PK-like)"/>
    <property type="match status" value="2"/>
</dbReference>
<name>A0A4V2KBQ2_9GAMM</name>